<protein>
    <recommendedName>
        <fullName evidence="2">USP domain-containing protein</fullName>
    </recommendedName>
</protein>
<sequence length="840" mass="94596">MQKHREQDSVKPWPNPPQTNCSTIKNEKTNDFEQLTVTNTTHGKEKKPASRERMTANRGFMKKEVGQVYIKPTSALTSTKQGEVKKTHNRTYLLWSARQTPIIKEWEEKKEVILHGQERKVMTSTGLVNQNVKLSNHQKKVIIVSPDLTSSKKSQKSLVLTPFEKTMQSLSPTQSGKAKRNLTPITSGKMKQSLTPVLFKEIKLSLAPNHSGKDKRSLTSVPFNKTRQSLAPTQAGKAKSSLTPITSGKMKQSLTPIPFKEMKESLTPVPSEKMKLSLALTQSGKDKRSWTPVPFGKTKQSLAPTQDGKAKRSLTPFTSGKIKQSLTPITFKEMKNSLTPVPSEKIKQSLTSVPSQESKQSLTPIPFKETKSDLISIPSEETKICLNPIPSEESKQSLTPFPYKEMEPSLASILSEETKKLLASVPSEKSEQCLTTVPSEETKKCLNPIPYEESKQSLTPFPFKEMKPSLTSILSEETKKLLNSVPSEESEETQKHPIFSWVTNQQMLQCGLPNFQNNCYVNASLQCLFTAGTFCRDLASLLENSSPNLGDTFLRCFLELSKMRCSSEVQHDIDTNSLLMTLIASAAKVNQEFAIGQQNDAHEFLCYCLTQLEQSVKKLGCQKFVGPKCPVKSNFKFKMRNVITCSSCGSRQNKVEMFNHISVPLTHDNVAQCLNHIFNNVTMLNRKCTECGGKSASSLWRILRLPRFLFLQLNRFEVENHYKIIKITTQVYINPELQINCFPQQNMPRIENNNAKASMTEKNKQRRNSQCSSSYRLISCLSHCGVSPLSGHYVADCSTQNPHQWMTCNDSFVSLSEKMDLLKKRSTNAYVLLYERVDTC</sequence>
<dbReference type="InterPro" id="IPR028889">
    <property type="entry name" value="USP"/>
</dbReference>
<dbReference type="InterPro" id="IPR038765">
    <property type="entry name" value="Papain-like_cys_pep_sf"/>
</dbReference>
<dbReference type="CDD" id="cd02257">
    <property type="entry name" value="Peptidase_C19"/>
    <property type="match status" value="1"/>
</dbReference>
<dbReference type="GO" id="GO:0016579">
    <property type="term" value="P:protein deubiquitination"/>
    <property type="evidence" value="ECO:0007669"/>
    <property type="project" value="InterPro"/>
</dbReference>
<dbReference type="GO" id="GO:0000082">
    <property type="term" value="P:G1/S transition of mitotic cell cycle"/>
    <property type="evidence" value="ECO:0007669"/>
    <property type="project" value="TreeGrafter"/>
</dbReference>
<dbReference type="EMBL" id="JABFDY010000023">
    <property type="protein sequence ID" value="KAF7690454.1"/>
    <property type="molecule type" value="Genomic_DNA"/>
</dbReference>
<dbReference type="GO" id="GO:0004843">
    <property type="term" value="F:cysteine-type deubiquitinase activity"/>
    <property type="evidence" value="ECO:0007669"/>
    <property type="project" value="InterPro"/>
</dbReference>
<evidence type="ECO:0000313" key="4">
    <source>
        <dbReference type="Proteomes" id="UP000606274"/>
    </source>
</evidence>
<dbReference type="InterPro" id="IPR001394">
    <property type="entry name" value="Peptidase_C19_UCH"/>
</dbReference>
<feature type="region of interest" description="Disordered" evidence="1">
    <location>
        <begin position="209"/>
        <end position="243"/>
    </location>
</feature>
<accession>A0A8T0AE80</accession>
<dbReference type="Pfam" id="PF00443">
    <property type="entry name" value="UCH"/>
    <property type="match status" value="1"/>
</dbReference>
<evidence type="ECO:0000256" key="1">
    <source>
        <dbReference type="SAM" id="MobiDB-lite"/>
    </source>
</evidence>
<evidence type="ECO:0000259" key="2">
    <source>
        <dbReference type="PROSITE" id="PS50235"/>
    </source>
</evidence>
<dbReference type="PANTHER" id="PTHR24006:SF915">
    <property type="entry name" value="UBIQUITIN CARBOXYL-TERMINAL HYDROLASE-RELATED"/>
    <property type="match status" value="1"/>
</dbReference>
<keyword evidence="4" id="KW-1185">Reference proteome</keyword>
<feature type="compositionally biased region" description="Polar residues" evidence="1">
    <location>
        <begin position="218"/>
        <end position="232"/>
    </location>
</feature>
<gene>
    <name evidence="3" type="ORF">HF521_012258</name>
</gene>
<proteinExistence type="predicted"/>
<dbReference type="Gene3D" id="3.90.70.10">
    <property type="entry name" value="Cysteine proteinases"/>
    <property type="match status" value="1"/>
</dbReference>
<feature type="region of interest" description="Disordered" evidence="1">
    <location>
        <begin position="287"/>
        <end position="314"/>
    </location>
</feature>
<reference evidence="3" key="1">
    <citation type="submission" date="2020-08" db="EMBL/GenBank/DDBJ databases">
        <title>Chromosome-level assembly of Southern catfish (Silurus meridionalis) provides insights into visual adaptation to the nocturnal and benthic lifestyles.</title>
        <authorList>
            <person name="Zhang Y."/>
            <person name="Wang D."/>
            <person name="Peng Z."/>
        </authorList>
    </citation>
    <scope>NUCLEOTIDE SEQUENCE</scope>
    <source>
        <strain evidence="3">SWU-2019-XX</strain>
        <tissue evidence="3">Muscle</tissue>
    </source>
</reference>
<comment type="caution">
    <text evidence="3">The sequence shown here is derived from an EMBL/GenBank/DDBJ whole genome shotgun (WGS) entry which is preliminary data.</text>
</comment>
<evidence type="ECO:0000313" key="3">
    <source>
        <dbReference type="EMBL" id="KAF7690454.1"/>
    </source>
</evidence>
<name>A0A8T0AE80_SILME</name>
<feature type="compositionally biased region" description="Basic and acidic residues" evidence="1">
    <location>
        <begin position="42"/>
        <end position="53"/>
    </location>
</feature>
<dbReference type="GO" id="GO:0005829">
    <property type="term" value="C:cytosol"/>
    <property type="evidence" value="ECO:0007669"/>
    <property type="project" value="TreeGrafter"/>
</dbReference>
<feature type="domain" description="USP" evidence="2">
    <location>
        <begin position="510"/>
        <end position="837"/>
    </location>
</feature>
<dbReference type="PROSITE" id="PS50235">
    <property type="entry name" value="USP_3"/>
    <property type="match status" value="1"/>
</dbReference>
<dbReference type="SUPFAM" id="SSF54001">
    <property type="entry name" value="Cysteine proteinases"/>
    <property type="match status" value="1"/>
</dbReference>
<dbReference type="Proteomes" id="UP000606274">
    <property type="component" value="Unassembled WGS sequence"/>
</dbReference>
<dbReference type="PANTHER" id="PTHR24006">
    <property type="entry name" value="UBIQUITIN CARBOXYL-TERMINAL HYDROLASE"/>
    <property type="match status" value="1"/>
</dbReference>
<dbReference type="InterPro" id="IPR050164">
    <property type="entry name" value="Peptidase_C19"/>
</dbReference>
<dbReference type="GO" id="GO:0005634">
    <property type="term" value="C:nucleus"/>
    <property type="evidence" value="ECO:0007669"/>
    <property type="project" value="TreeGrafter"/>
</dbReference>
<organism evidence="3 4">
    <name type="scientific">Silurus meridionalis</name>
    <name type="common">Southern catfish</name>
    <name type="synonym">Silurus soldatovi meridionalis</name>
    <dbReference type="NCBI Taxonomy" id="175797"/>
    <lineage>
        <taxon>Eukaryota</taxon>
        <taxon>Metazoa</taxon>
        <taxon>Chordata</taxon>
        <taxon>Craniata</taxon>
        <taxon>Vertebrata</taxon>
        <taxon>Euteleostomi</taxon>
        <taxon>Actinopterygii</taxon>
        <taxon>Neopterygii</taxon>
        <taxon>Teleostei</taxon>
        <taxon>Ostariophysi</taxon>
        <taxon>Siluriformes</taxon>
        <taxon>Siluridae</taxon>
        <taxon>Silurus</taxon>
    </lineage>
</organism>
<feature type="region of interest" description="Disordered" evidence="1">
    <location>
        <begin position="1"/>
        <end position="53"/>
    </location>
</feature>
<dbReference type="AlphaFoldDB" id="A0A8T0AE80"/>
<feature type="compositionally biased region" description="Polar residues" evidence="1">
    <location>
        <begin position="32"/>
        <end position="41"/>
    </location>
</feature>